<accession>A0ABV9JIV8</accession>
<reference evidence="2" key="1">
    <citation type="journal article" date="2019" name="Int. J. Syst. Evol. Microbiol.">
        <title>The Global Catalogue of Microorganisms (GCM) 10K type strain sequencing project: providing services to taxonomists for standard genome sequencing and annotation.</title>
        <authorList>
            <consortium name="The Broad Institute Genomics Platform"/>
            <consortium name="The Broad Institute Genome Sequencing Center for Infectious Disease"/>
            <person name="Wu L."/>
            <person name="Ma J."/>
        </authorList>
    </citation>
    <scope>NUCLEOTIDE SEQUENCE [LARGE SCALE GENOMIC DNA]</scope>
    <source>
        <strain evidence="2">DT28</strain>
    </source>
</reference>
<dbReference type="InterPro" id="IPR054184">
    <property type="entry name" value="DUF6890"/>
</dbReference>
<evidence type="ECO:0000313" key="1">
    <source>
        <dbReference type="EMBL" id="MFC4654378.1"/>
    </source>
</evidence>
<protein>
    <submittedName>
        <fullName evidence="1">DUF6890 family protein</fullName>
    </submittedName>
</protein>
<name>A0ABV9JIV8_9GAMM</name>
<organism evidence="1 2">
    <name type="scientific">Rheinheimera marina</name>
    <dbReference type="NCBI Taxonomy" id="1774958"/>
    <lineage>
        <taxon>Bacteria</taxon>
        <taxon>Pseudomonadati</taxon>
        <taxon>Pseudomonadota</taxon>
        <taxon>Gammaproteobacteria</taxon>
        <taxon>Chromatiales</taxon>
        <taxon>Chromatiaceae</taxon>
        <taxon>Rheinheimera</taxon>
    </lineage>
</organism>
<proteinExistence type="predicted"/>
<gene>
    <name evidence="1" type="ORF">ACFO3I_04970</name>
</gene>
<keyword evidence="2" id="KW-1185">Reference proteome</keyword>
<dbReference type="RefSeq" id="WP_377332519.1">
    <property type="nucleotide sequence ID" value="NZ_JBHSGB010000005.1"/>
</dbReference>
<dbReference type="Pfam" id="PF21830">
    <property type="entry name" value="DUF6890"/>
    <property type="match status" value="1"/>
</dbReference>
<dbReference type="Proteomes" id="UP001595962">
    <property type="component" value="Unassembled WGS sequence"/>
</dbReference>
<evidence type="ECO:0000313" key="2">
    <source>
        <dbReference type="Proteomes" id="UP001595962"/>
    </source>
</evidence>
<comment type="caution">
    <text evidence="1">The sequence shown here is derived from an EMBL/GenBank/DDBJ whole genome shotgun (WGS) entry which is preliminary data.</text>
</comment>
<sequence>MRRHWLPGEDDSEQSLARALWLHKNQAQSLEAIVANGVNRAFGGK</sequence>
<dbReference type="EMBL" id="JBHSGB010000005">
    <property type="protein sequence ID" value="MFC4654378.1"/>
    <property type="molecule type" value="Genomic_DNA"/>
</dbReference>